<name>E9GNJ2_DAPPU</name>
<evidence type="ECO:0000313" key="2">
    <source>
        <dbReference type="Proteomes" id="UP000000305"/>
    </source>
</evidence>
<keyword evidence="2" id="KW-1185">Reference proteome</keyword>
<dbReference type="InParanoid" id="E9GNJ2"/>
<accession>E9GNJ2</accession>
<gene>
    <name evidence="1" type="ORF">DAPPUDRAFT_197845</name>
</gene>
<evidence type="ECO:0000313" key="1">
    <source>
        <dbReference type="EMBL" id="EFX78777.1"/>
    </source>
</evidence>
<dbReference type="EMBL" id="GL732555">
    <property type="protein sequence ID" value="EFX78777.1"/>
    <property type="molecule type" value="Genomic_DNA"/>
</dbReference>
<dbReference type="Proteomes" id="UP000000305">
    <property type="component" value="Unassembled WGS sequence"/>
</dbReference>
<dbReference type="HOGENOM" id="CLU_2711951_0_0_1"/>
<dbReference type="AlphaFoldDB" id="E9GNJ2"/>
<sequence length="73" mass="8317">MMEADCIVIRFSEKSSKNVGLFLMACLVAIPQFGNFENPPILPYSVLDTRVLIFIWNLFSARCNFPQSFIQPS</sequence>
<dbReference type="KEGG" id="dpx:DAPPUDRAFT_197845"/>
<reference evidence="1 2" key="1">
    <citation type="journal article" date="2011" name="Science">
        <title>The ecoresponsive genome of Daphnia pulex.</title>
        <authorList>
            <person name="Colbourne J.K."/>
            <person name="Pfrender M.E."/>
            <person name="Gilbert D."/>
            <person name="Thomas W.K."/>
            <person name="Tucker A."/>
            <person name="Oakley T.H."/>
            <person name="Tokishita S."/>
            <person name="Aerts A."/>
            <person name="Arnold G.J."/>
            <person name="Basu M.K."/>
            <person name="Bauer D.J."/>
            <person name="Caceres C.E."/>
            <person name="Carmel L."/>
            <person name="Casola C."/>
            <person name="Choi J.H."/>
            <person name="Detter J.C."/>
            <person name="Dong Q."/>
            <person name="Dusheyko S."/>
            <person name="Eads B.D."/>
            <person name="Frohlich T."/>
            <person name="Geiler-Samerotte K.A."/>
            <person name="Gerlach D."/>
            <person name="Hatcher P."/>
            <person name="Jogdeo S."/>
            <person name="Krijgsveld J."/>
            <person name="Kriventseva E.V."/>
            <person name="Kultz D."/>
            <person name="Laforsch C."/>
            <person name="Lindquist E."/>
            <person name="Lopez J."/>
            <person name="Manak J.R."/>
            <person name="Muller J."/>
            <person name="Pangilinan J."/>
            <person name="Patwardhan R.P."/>
            <person name="Pitluck S."/>
            <person name="Pritham E.J."/>
            <person name="Rechtsteiner A."/>
            <person name="Rho M."/>
            <person name="Rogozin I.B."/>
            <person name="Sakarya O."/>
            <person name="Salamov A."/>
            <person name="Schaack S."/>
            <person name="Shapiro H."/>
            <person name="Shiga Y."/>
            <person name="Skalitzky C."/>
            <person name="Smith Z."/>
            <person name="Souvorov A."/>
            <person name="Sung W."/>
            <person name="Tang Z."/>
            <person name="Tsuchiya D."/>
            <person name="Tu H."/>
            <person name="Vos H."/>
            <person name="Wang M."/>
            <person name="Wolf Y.I."/>
            <person name="Yamagata H."/>
            <person name="Yamada T."/>
            <person name="Ye Y."/>
            <person name="Shaw J.R."/>
            <person name="Andrews J."/>
            <person name="Crease T.J."/>
            <person name="Tang H."/>
            <person name="Lucas S.M."/>
            <person name="Robertson H.M."/>
            <person name="Bork P."/>
            <person name="Koonin E.V."/>
            <person name="Zdobnov E.M."/>
            <person name="Grigoriev I.V."/>
            <person name="Lynch M."/>
            <person name="Boore J.L."/>
        </authorList>
    </citation>
    <scope>NUCLEOTIDE SEQUENCE [LARGE SCALE GENOMIC DNA]</scope>
</reference>
<proteinExistence type="predicted"/>
<protein>
    <submittedName>
        <fullName evidence="1">Uncharacterized protein</fullName>
    </submittedName>
</protein>
<organism evidence="1 2">
    <name type="scientific">Daphnia pulex</name>
    <name type="common">Water flea</name>
    <dbReference type="NCBI Taxonomy" id="6669"/>
    <lineage>
        <taxon>Eukaryota</taxon>
        <taxon>Metazoa</taxon>
        <taxon>Ecdysozoa</taxon>
        <taxon>Arthropoda</taxon>
        <taxon>Crustacea</taxon>
        <taxon>Branchiopoda</taxon>
        <taxon>Diplostraca</taxon>
        <taxon>Cladocera</taxon>
        <taxon>Anomopoda</taxon>
        <taxon>Daphniidae</taxon>
        <taxon>Daphnia</taxon>
    </lineage>
</organism>
<feature type="non-terminal residue" evidence="1">
    <location>
        <position position="73"/>
    </location>
</feature>